<dbReference type="InterPro" id="IPR015053">
    <property type="entry name" value="DUF1871"/>
</dbReference>
<keyword evidence="1" id="KW-0808">Transferase</keyword>
<protein>
    <submittedName>
        <fullName evidence="4">Ribosomal protein S18 acetylase RimI-like enzyme</fullName>
    </submittedName>
</protein>
<reference evidence="4 5" key="1">
    <citation type="submission" date="2021-03" db="EMBL/GenBank/DDBJ databases">
        <title>Genomic Encyclopedia of Type Strains, Phase IV (KMG-IV): sequencing the most valuable type-strain genomes for metagenomic binning, comparative biology and taxonomic classification.</title>
        <authorList>
            <person name="Goeker M."/>
        </authorList>
    </citation>
    <scope>NUCLEOTIDE SEQUENCE [LARGE SCALE GENOMIC DNA]</scope>
    <source>
        <strain evidence="4 5">DSM 101953</strain>
    </source>
</reference>
<feature type="domain" description="N-acetyltransferase" evidence="3">
    <location>
        <begin position="88"/>
        <end position="242"/>
    </location>
</feature>
<dbReference type="CDD" id="cd04301">
    <property type="entry name" value="NAT_SF"/>
    <property type="match status" value="1"/>
</dbReference>
<dbReference type="SUPFAM" id="SSF116922">
    <property type="entry name" value="YugE-like"/>
    <property type="match status" value="1"/>
</dbReference>
<gene>
    <name evidence="4" type="ORF">J2Z70_000706</name>
</gene>
<dbReference type="RefSeq" id="WP_209869424.1">
    <property type="nucleotide sequence ID" value="NZ_JAGGLV010000002.1"/>
</dbReference>
<evidence type="ECO:0000256" key="2">
    <source>
        <dbReference type="ARBA" id="ARBA00023315"/>
    </source>
</evidence>
<dbReference type="PROSITE" id="PS51186">
    <property type="entry name" value="GNAT"/>
    <property type="match status" value="1"/>
</dbReference>
<evidence type="ECO:0000259" key="3">
    <source>
        <dbReference type="PROSITE" id="PS51186"/>
    </source>
</evidence>
<organism evidence="4 5">
    <name type="scientific">Paenibacillus silagei</name>
    <dbReference type="NCBI Taxonomy" id="1670801"/>
    <lineage>
        <taxon>Bacteria</taxon>
        <taxon>Bacillati</taxon>
        <taxon>Bacillota</taxon>
        <taxon>Bacilli</taxon>
        <taxon>Bacillales</taxon>
        <taxon>Paenibacillaceae</taxon>
        <taxon>Paenibacillus</taxon>
    </lineage>
</organism>
<dbReference type="Proteomes" id="UP000773462">
    <property type="component" value="Unassembled WGS sequence"/>
</dbReference>
<name>A0ABS4NKI7_9BACL</name>
<keyword evidence="5" id="KW-1185">Reference proteome</keyword>
<dbReference type="InterPro" id="IPR023162">
    <property type="entry name" value="Apc36109-like_dom_sf"/>
</dbReference>
<keyword evidence="2" id="KW-0012">Acyltransferase</keyword>
<dbReference type="InterPro" id="IPR050680">
    <property type="entry name" value="YpeA/RimI_acetyltransf"/>
</dbReference>
<dbReference type="EMBL" id="JAGGLV010000002">
    <property type="protein sequence ID" value="MBP2110566.1"/>
    <property type="molecule type" value="Genomic_DNA"/>
</dbReference>
<dbReference type="SUPFAM" id="SSF55729">
    <property type="entry name" value="Acyl-CoA N-acyltransferases (Nat)"/>
    <property type="match status" value="1"/>
</dbReference>
<dbReference type="PANTHER" id="PTHR43420">
    <property type="entry name" value="ACETYLTRANSFERASE"/>
    <property type="match status" value="1"/>
</dbReference>
<evidence type="ECO:0000313" key="4">
    <source>
        <dbReference type="EMBL" id="MBP2110566.1"/>
    </source>
</evidence>
<evidence type="ECO:0000256" key="1">
    <source>
        <dbReference type="ARBA" id="ARBA00022679"/>
    </source>
</evidence>
<dbReference type="Gene3D" id="3.40.630.30">
    <property type="match status" value="1"/>
</dbReference>
<comment type="caution">
    <text evidence="4">The sequence shown here is derived from an EMBL/GenBank/DDBJ whole genome shotgun (WGS) entry which is preliminary data.</text>
</comment>
<dbReference type="Pfam" id="PF00583">
    <property type="entry name" value="Acetyltransf_1"/>
    <property type="match status" value="1"/>
</dbReference>
<dbReference type="InterPro" id="IPR016181">
    <property type="entry name" value="Acyl_CoA_acyltransferase"/>
</dbReference>
<dbReference type="InterPro" id="IPR000182">
    <property type="entry name" value="GNAT_dom"/>
</dbReference>
<sequence>MGNIVRQVIHEWNPYGLLPEAPIDEFDSEIEKVVQSLTVASTVEELAKSIQEIFSSNFGEPFRYEGCFIAAKKIWEYSIEDKSLPANIEIVSLTHENAYHSRNLLCGFNNSSSNGVDTKAASIEELEQSGQVIKRILDTDLAICYLAKFESHYAGFIICSWGISVSNGHPILRIDGLYVASEFRNKGIAKALMNHVIDLANEKKATRIQLDTDADNIPASSLYVSFGFEKIYGKEVYMLFCS</sequence>
<proteinExistence type="predicted"/>
<dbReference type="Gene3D" id="1.10.340.20">
    <property type="entry name" value="Apc36109-like domain"/>
    <property type="match status" value="1"/>
</dbReference>
<dbReference type="Pfam" id="PF08958">
    <property type="entry name" value="DUF1871"/>
    <property type="match status" value="1"/>
</dbReference>
<evidence type="ECO:0000313" key="5">
    <source>
        <dbReference type="Proteomes" id="UP000773462"/>
    </source>
</evidence>
<accession>A0ABS4NKI7</accession>